<feature type="domain" description="HTH cro/C1-type" evidence="1">
    <location>
        <begin position="11"/>
        <end position="62"/>
    </location>
</feature>
<dbReference type="Pfam" id="PF00717">
    <property type="entry name" value="Peptidase_S24"/>
    <property type="match status" value="1"/>
</dbReference>
<dbReference type="KEGG" id="vfi:VF_2037"/>
<protein>
    <submittedName>
        <fullName evidence="2">Transcriptional repressor, Cro/CI family</fullName>
    </submittedName>
</protein>
<sequence length="215" mass="23756">MDTFGSRLFHLRKARKLTQSSIAKASGVSRSSVTLWEQDTNKPKGESLMALASFLKCDVNWLLTGQGSPEPAKQEQETTVVSVALKPQGSYPVISWVQAGGWNDIHLTDLHDADYYPCPVRCSKNTFLLKVVGKSMNPVFREGELIFVDPDVEAVNGKYVVARLDDENQATFKQLIIEDGKKFLQAANPDWPTPIIPINGNCTIVGVVISSMKLF</sequence>
<dbReference type="HOGENOM" id="CLU_066192_1_3_6"/>
<dbReference type="AlphaFoldDB" id="Q5E364"/>
<dbReference type="CDD" id="cd00093">
    <property type="entry name" value="HTH_XRE"/>
    <property type="match status" value="1"/>
</dbReference>
<dbReference type="STRING" id="312309.VF_2037"/>
<dbReference type="CDD" id="cd06529">
    <property type="entry name" value="S24_LexA-like"/>
    <property type="match status" value="1"/>
</dbReference>
<dbReference type="GeneID" id="54164742"/>
<name>Q5E364_ALIF1</name>
<dbReference type="EnsemblBacteria" id="AAW86532">
    <property type="protein sequence ID" value="AAW86532"/>
    <property type="gene ID" value="VF_2037"/>
</dbReference>
<dbReference type="SMART" id="SM00530">
    <property type="entry name" value="HTH_XRE"/>
    <property type="match status" value="1"/>
</dbReference>
<evidence type="ECO:0000259" key="1">
    <source>
        <dbReference type="PROSITE" id="PS50943"/>
    </source>
</evidence>
<dbReference type="GO" id="GO:0003677">
    <property type="term" value="F:DNA binding"/>
    <property type="evidence" value="ECO:0007669"/>
    <property type="project" value="InterPro"/>
</dbReference>
<accession>Q5E364</accession>
<dbReference type="RefSeq" id="WP_011262505.1">
    <property type="nucleotide sequence ID" value="NC_006840.2"/>
</dbReference>
<organism evidence="2 3">
    <name type="scientific">Aliivibrio fischeri (strain ATCC 700601 / ES114)</name>
    <name type="common">Vibrio fischeri</name>
    <dbReference type="NCBI Taxonomy" id="312309"/>
    <lineage>
        <taxon>Bacteria</taxon>
        <taxon>Pseudomonadati</taxon>
        <taxon>Pseudomonadota</taxon>
        <taxon>Gammaproteobacteria</taxon>
        <taxon>Vibrionales</taxon>
        <taxon>Vibrionaceae</taxon>
        <taxon>Aliivibrio</taxon>
    </lineage>
</organism>
<evidence type="ECO:0000313" key="3">
    <source>
        <dbReference type="Proteomes" id="UP000000537"/>
    </source>
</evidence>
<dbReference type="InterPro" id="IPR039418">
    <property type="entry name" value="LexA-like"/>
</dbReference>
<dbReference type="Gene3D" id="2.10.109.10">
    <property type="entry name" value="Umud Fragment, subunit A"/>
    <property type="match status" value="1"/>
</dbReference>
<reference evidence="2 3" key="2">
    <citation type="journal article" date="2008" name="BMC Genomics">
        <title>Comparative genomics-based investigation of resequencing targets in Vibrio fischeri: focus on point miscalls and artefactual expansions.</title>
        <authorList>
            <person name="Mandel M.J."/>
            <person name="Stabb E.V."/>
            <person name="Ruby E.G."/>
        </authorList>
    </citation>
    <scope>NUCLEOTIDE SEQUENCE [LARGE SCALE GENOMIC DNA]</scope>
    <source>
        <strain evidence="3">ATCC 700601 / ES114</strain>
    </source>
</reference>
<dbReference type="SUPFAM" id="SSF47413">
    <property type="entry name" value="lambda repressor-like DNA-binding domains"/>
    <property type="match status" value="1"/>
</dbReference>
<dbReference type="OrthoDB" id="9791537at2"/>
<dbReference type="InterPro" id="IPR015927">
    <property type="entry name" value="Peptidase_S24_S26A/B/C"/>
</dbReference>
<evidence type="ECO:0000313" key="2">
    <source>
        <dbReference type="EMBL" id="AAW86532.1"/>
    </source>
</evidence>
<dbReference type="PATRIC" id="fig|312309.11.peg.2076"/>
<dbReference type="eggNOG" id="COG1396">
    <property type="taxonomic scope" value="Bacteria"/>
</dbReference>
<dbReference type="MEROPS" id="S24.A20"/>
<proteinExistence type="predicted"/>
<dbReference type="Proteomes" id="UP000000537">
    <property type="component" value="Chromosome I"/>
</dbReference>
<gene>
    <name evidence="2" type="ordered locus">VF_2037</name>
</gene>
<dbReference type="SUPFAM" id="SSF51306">
    <property type="entry name" value="LexA/Signal peptidase"/>
    <property type="match status" value="1"/>
</dbReference>
<keyword evidence="3" id="KW-1185">Reference proteome</keyword>
<dbReference type="InterPro" id="IPR010982">
    <property type="entry name" value="Lambda_DNA-bd_dom_sf"/>
</dbReference>
<dbReference type="InterPro" id="IPR036286">
    <property type="entry name" value="LexA/Signal_pep-like_sf"/>
</dbReference>
<dbReference type="eggNOG" id="COG1974">
    <property type="taxonomic scope" value="Bacteria"/>
</dbReference>
<dbReference type="InterPro" id="IPR001387">
    <property type="entry name" value="Cro/C1-type_HTH"/>
</dbReference>
<reference evidence="2 3" key="1">
    <citation type="journal article" date="2005" name="Proc. Natl. Acad. Sci. U.S.A.">
        <title>Complete genome sequence of Vibrio fischeri: a symbiotic bacterium with pathogenic congeners.</title>
        <authorList>
            <person name="Ruby E.G."/>
            <person name="Urbanowski M."/>
            <person name="Campbell J."/>
            <person name="Dunn A."/>
            <person name="Faini M."/>
            <person name="Gunsalus R."/>
            <person name="Lostroh P."/>
            <person name="Lupp C."/>
            <person name="McCann J."/>
            <person name="Millikan D."/>
            <person name="Schaefer A."/>
            <person name="Stabb E."/>
            <person name="Stevens A."/>
            <person name="Visick K."/>
            <person name="Whistler C."/>
            <person name="Greenberg E.P."/>
        </authorList>
    </citation>
    <scope>NUCLEOTIDE SEQUENCE [LARGE SCALE GENOMIC DNA]</scope>
    <source>
        <strain evidence="3">ATCC 700601 / ES114</strain>
    </source>
</reference>
<dbReference type="EMBL" id="CP000020">
    <property type="protein sequence ID" value="AAW86532.1"/>
    <property type="molecule type" value="Genomic_DNA"/>
</dbReference>
<dbReference type="Pfam" id="PF01381">
    <property type="entry name" value="HTH_3"/>
    <property type="match status" value="1"/>
</dbReference>
<dbReference type="PANTHER" id="PTHR33516">
    <property type="entry name" value="LEXA REPRESSOR"/>
    <property type="match status" value="1"/>
</dbReference>
<dbReference type="PANTHER" id="PTHR33516:SF2">
    <property type="entry name" value="LEXA REPRESSOR-RELATED"/>
    <property type="match status" value="1"/>
</dbReference>
<dbReference type="PROSITE" id="PS50943">
    <property type="entry name" value="HTH_CROC1"/>
    <property type="match status" value="1"/>
</dbReference>
<dbReference type="InterPro" id="IPR050077">
    <property type="entry name" value="LexA_repressor"/>
</dbReference>
<dbReference type="Gene3D" id="1.10.260.40">
    <property type="entry name" value="lambda repressor-like DNA-binding domains"/>
    <property type="match status" value="1"/>
</dbReference>